<dbReference type="Pfam" id="PF00563">
    <property type="entry name" value="EAL"/>
    <property type="match status" value="1"/>
</dbReference>
<dbReference type="InterPro" id="IPR029787">
    <property type="entry name" value="Nucleotide_cyclase"/>
</dbReference>
<dbReference type="OrthoDB" id="9814202at2"/>
<sequence>MSERPPAQGSTARPVRTTAEEGRFGRQGASIDTQFEQVETLVAHAGMAEGVGRMLARLRVHVAEQSMAMLDLLEHDLRQRAEMQELRDLLELMPAPVLCIGPGLDLHFANRAGQAFFGARWRDDGAAALRHALTRQQAARLVARLPTDEGTQLSADDPLGALVLHVASDKDQTVAVQLSALRCRKSHPAAEPRWWLVLDPAGEGIGPEVDLYRHLLDASPDPLCVADTEGRMVEVNSAYLAHLGRTAVDVIGHMRREFMPLIDALKHDQLDARVRATQSPFSFEETRSSGSLFEAGSRVRVEKRPLFDAAGQVMGIVTQSRDVTEERRVSELADMVFEYASDAIALTNPDLRILRVNTAFEQLAGFGFAQIDGRPLVDLLFDTGGARLRGDTGLAMQLRDTLANGIDWSGEIALRSSEGRIVPCLGRVSRLADASGTVLGYVALLSDMSQLRQAKADNRRLANFDLLTGLPNRPFLSERIDGGIASAEQRGRGLAVLFLDLDGFKAVNDSLGHDIGDLLLKAVARRLQIAVDGQQFVARIGGDEFVILLEGALADQPEAFARALLADLARPLDLPGLHEYHPAGSIGIASYPAHGDSRETLLRNADLAMYEAKRAHGSVVLYEHEMGVKALRELELRTALSRAVERGELVLHYQPLFRLADRSLYGAEALLRWNRPGVGLEKPGDFMPVAERAGLMPMLDRWVLREAVAQLSKWRDAGALHEGFKLSINQTAADLAEPGWAEALTDALVHAHQCAPGAPPLGLQIELTEEQLAHGMPGAVETLMRLRTMGVRLAIDDFGTGYSSLAYLTRLPVSMLKIASEFVRDIEKDPNAQLIVETITGLAQQFGCATLAEGIETEDEARLLDSMGCELGQGFVVSPALPLAEFERLFLRPQAPKT</sequence>
<dbReference type="SUPFAM" id="SSF141868">
    <property type="entry name" value="EAL domain-like"/>
    <property type="match status" value="1"/>
</dbReference>
<dbReference type="SMART" id="SM00086">
    <property type="entry name" value="PAC"/>
    <property type="match status" value="2"/>
</dbReference>
<dbReference type="Gene3D" id="3.30.70.270">
    <property type="match status" value="1"/>
</dbReference>
<dbReference type="InterPro" id="IPR000160">
    <property type="entry name" value="GGDEF_dom"/>
</dbReference>
<dbReference type="InterPro" id="IPR052155">
    <property type="entry name" value="Biofilm_reg_signaling"/>
</dbReference>
<dbReference type="SMART" id="SM00267">
    <property type="entry name" value="GGDEF"/>
    <property type="match status" value="1"/>
</dbReference>
<dbReference type="SUPFAM" id="SSF55785">
    <property type="entry name" value="PYP-like sensor domain (PAS domain)"/>
    <property type="match status" value="2"/>
</dbReference>
<evidence type="ECO:0000256" key="1">
    <source>
        <dbReference type="SAM" id="MobiDB-lite"/>
    </source>
</evidence>
<dbReference type="Pfam" id="PF00990">
    <property type="entry name" value="GGDEF"/>
    <property type="match status" value="1"/>
</dbReference>
<evidence type="ECO:0000259" key="4">
    <source>
        <dbReference type="PROSITE" id="PS50883"/>
    </source>
</evidence>
<feature type="domain" description="EAL" evidence="4">
    <location>
        <begin position="633"/>
        <end position="894"/>
    </location>
</feature>
<dbReference type="InterPro" id="IPR043128">
    <property type="entry name" value="Rev_trsase/Diguanyl_cyclase"/>
</dbReference>
<keyword evidence="7" id="KW-1185">Reference proteome</keyword>
<feature type="region of interest" description="Disordered" evidence="1">
    <location>
        <begin position="1"/>
        <end position="24"/>
    </location>
</feature>
<dbReference type="PANTHER" id="PTHR44757">
    <property type="entry name" value="DIGUANYLATE CYCLASE DGCP"/>
    <property type="match status" value="1"/>
</dbReference>
<dbReference type="InterPro" id="IPR035919">
    <property type="entry name" value="EAL_sf"/>
</dbReference>
<reference evidence="7" key="1">
    <citation type="submission" date="2017-01" db="EMBL/GenBank/DDBJ databases">
        <authorList>
            <person name="Varghese N."/>
            <person name="Submissions S."/>
        </authorList>
    </citation>
    <scope>NUCLEOTIDE SEQUENCE [LARGE SCALE GENOMIC DNA]</scope>
    <source>
        <strain evidence="7">DSM 19945</strain>
    </source>
</reference>
<dbReference type="InterPro" id="IPR000700">
    <property type="entry name" value="PAS-assoc_C"/>
</dbReference>
<accession>A0A1N7KYC3</accession>
<evidence type="ECO:0000259" key="5">
    <source>
        <dbReference type="PROSITE" id="PS50887"/>
    </source>
</evidence>
<dbReference type="PROSITE" id="PS50887">
    <property type="entry name" value="GGDEF"/>
    <property type="match status" value="1"/>
</dbReference>
<dbReference type="SMART" id="SM00091">
    <property type="entry name" value="PAS"/>
    <property type="match status" value="3"/>
</dbReference>
<dbReference type="Gene3D" id="3.30.450.20">
    <property type="entry name" value="PAS domain"/>
    <property type="match status" value="2"/>
</dbReference>
<proteinExistence type="predicted"/>
<dbReference type="NCBIfam" id="TIGR00229">
    <property type="entry name" value="sensory_box"/>
    <property type="match status" value="2"/>
</dbReference>
<dbReference type="CDD" id="cd01948">
    <property type="entry name" value="EAL"/>
    <property type="match status" value="1"/>
</dbReference>
<dbReference type="Proteomes" id="UP000186221">
    <property type="component" value="Unassembled WGS sequence"/>
</dbReference>
<dbReference type="InterPro" id="IPR013656">
    <property type="entry name" value="PAS_4"/>
</dbReference>
<feature type="domain" description="PAC" evidence="3">
    <location>
        <begin position="279"/>
        <end position="335"/>
    </location>
</feature>
<dbReference type="PROSITE" id="PS50883">
    <property type="entry name" value="EAL"/>
    <property type="match status" value="1"/>
</dbReference>
<dbReference type="NCBIfam" id="TIGR00254">
    <property type="entry name" value="GGDEF"/>
    <property type="match status" value="1"/>
</dbReference>
<dbReference type="InterPro" id="IPR001610">
    <property type="entry name" value="PAC"/>
</dbReference>
<dbReference type="RefSeq" id="WP_076484130.1">
    <property type="nucleotide sequence ID" value="NZ_FTOG01000003.1"/>
</dbReference>
<gene>
    <name evidence="6" type="ORF">SAMN05421580_103116</name>
</gene>
<dbReference type="SUPFAM" id="SSF55073">
    <property type="entry name" value="Nucleotide cyclase"/>
    <property type="match status" value="1"/>
</dbReference>
<dbReference type="CDD" id="cd01949">
    <property type="entry name" value="GGDEF"/>
    <property type="match status" value="1"/>
</dbReference>
<dbReference type="Gene3D" id="3.20.20.450">
    <property type="entry name" value="EAL domain"/>
    <property type="match status" value="1"/>
</dbReference>
<feature type="domain" description="PAS" evidence="2">
    <location>
        <begin position="208"/>
        <end position="252"/>
    </location>
</feature>
<dbReference type="InterPro" id="IPR000014">
    <property type="entry name" value="PAS"/>
</dbReference>
<dbReference type="Pfam" id="PF08448">
    <property type="entry name" value="PAS_4"/>
    <property type="match status" value="1"/>
</dbReference>
<feature type="domain" description="GGDEF" evidence="5">
    <location>
        <begin position="492"/>
        <end position="625"/>
    </location>
</feature>
<dbReference type="InterPro" id="IPR035965">
    <property type="entry name" value="PAS-like_dom_sf"/>
</dbReference>
<evidence type="ECO:0000313" key="6">
    <source>
        <dbReference type="EMBL" id="SIS66578.1"/>
    </source>
</evidence>
<dbReference type="PANTHER" id="PTHR44757:SF2">
    <property type="entry name" value="BIOFILM ARCHITECTURE MAINTENANCE PROTEIN MBAA"/>
    <property type="match status" value="1"/>
</dbReference>
<organism evidence="6 7">
    <name type="scientific">Rhodobacter aestuarii</name>
    <dbReference type="NCBI Taxonomy" id="453582"/>
    <lineage>
        <taxon>Bacteria</taxon>
        <taxon>Pseudomonadati</taxon>
        <taxon>Pseudomonadota</taxon>
        <taxon>Alphaproteobacteria</taxon>
        <taxon>Rhodobacterales</taxon>
        <taxon>Rhodobacter group</taxon>
        <taxon>Rhodobacter</taxon>
    </lineage>
</organism>
<dbReference type="CDD" id="cd00130">
    <property type="entry name" value="PAS"/>
    <property type="match status" value="2"/>
</dbReference>
<evidence type="ECO:0000313" key="7">
    <source>
        <dbReference type="Proteomes" id="UP000186221"/>
    </source>
</evidence>
<dbReference type="SMART" id="SM00052">
    <property type="entry name" value="EAL"/>
    <property type="match status" value="1"/>
</dbReference>
<evidence type="ECO:0000259" key="2">
    <source>
        <dbReference type="PROSITE" id="PS50112"/>
    </source>
</evidence>
<dbReference type="EMBL" id="FTOG01000003">
    <property type="protein sequence ID" value="SIS66578.1"/>
    <property type="molecule type" value="Genomic_DNA"/>
</dbReference>
<dbReference type="STRING" id="453582.SAMN05421580_103116"/>
<dbReference type="PROSITE" id="PS50112">
    <property type="entry name" value="PAS"/>
    <property type="match status" value="1"/>
</dbReference>
<dbReference type="InterPro" id="IPR001633">
    <property type="entry name" value="EAL_dom"/>
</dbReference>
<feature type="domain" description="PAC" evidence="3">
    <location>
        <begin position="408"/>
        <end position="460"/>
    </location>
</feature>
<name>A0A1N7KYC3_9RHOB</name>
<dbReference type="AlphaFoldDB" id="A0A1N7KYC3"/>
<protein>
    <submittedName>
        <fullName evidence="6">PAS domain S-box-containing protein/diguanylate cyclase (GGDEF) domain-containing protein</fullName>
    </submittedName>
</protein>
<evidence type="ECO:0000259" key="3">
    <source>
        <dbReference type="PROSITE" id="PS50113"/>
    </source>
</evidence>
<dbReference type="Pfam" id="PF13426">
    <property type="entry name" value="PAS_9"/>
    <property type="match status" value="1"/>
</dbReference>
<dbReference type="PROSITE" id="PS50113">
    <property type="entry name" value="PAC"/>
    <property type="match status" value="2"/>
</dbReference>